<sequence length="64" mass="6850">MIELNLTFQPAVAAAIERVERLWELVGGAGVPVPLADQFMAGELTSSQIKSLVSADAVPQTWPE</sequence>
<evidence type="ECO:0000313" key="1">
    <source>
        <dbReference type="EMBL" id="MDT0551353.1"/>
    </source>
</evidence>
<feature type="non-terminal residue" evidence="1">
    <location>
        <position position="64"/>
    </location>
</feature>
<dbReference type="Proteomes" id="UP001180754">
    <property type="component" value="Unassembled WGS sequence"/>
</dbReference>
<keyword evidence="2" id="KW-1185">Reference proteome</keyword>
<dbReference type="EMBL" id="JAVRFD010001004">
    <property type="protein sequence ID" value="MDT0551353.1"/>
    <property type="molecule type" value="Genomic_DNA"/>
</dbReference>
<accession>A0ABU2Y2R1</accession>
<organism evidence="1 2">
    <name type="scientific">Streptomyces lonegramiae</name>
    <dbReference type="NCBI Taxonomy" id="3075524"/>
    <lineage>
        <taxon>Bacteria</taxon>
        <taxon>Bacillati</taxon>
        <taxon>Actinomycetota</taxon>
        <taxon>Actinomycetes</taxon>
        <taxon>Kitasatosporales</taxon>
        <taxon>Streptomycetaceae</taxon>
        <taxon>Streptomyces</taxon>
    </lineage>
</organism>
<comment type="caution">
    <text evidence="1">The sequence shown here is derived from an EMBL/GenBank/DDBJ whole genome shotgun (WGS) entry which is preliminary data.</text>
</comment>
<proteinExistence type="predicted"/>
<gene>
    <name evidence="1" type="ORF">RND15_53255</name>
</gene>
<protein>
    <recommendedName>
        <fullName evidence="3">Antitoxin VbhA domain-containing protein</fullName>
    </recommendedName>
</protein>
<name>A0ABU2Y2R1_9ACTN</name>
<evidence type="ECO:0008006" key="3">
    <source>
        <dbReference type="Google" id="ProtNLM"/>
    </source>
</evidence>
<dbReference type="RefSeq" id="WP_311731577.1">
    <property type="nucleotide sequence ID" value="NZ_JAVRFD010001004.1"/>
</dbReference>
<evidence type="ECO:0000313" key="2">
    <source>
        <dbReference type="Proteomes" id="UP001180754"/>
    </source>
</evidence>
<reference evidence="1" key="1">
    <citation type="submission" date="2024-05" db="EMBL/GenBank/DDBJ databases">
        <title>30 novel species of actinomycetes from the DSMZ collection.</title>
        <authorList>
            <person name="Nouioui I."/>
        </authorList>
    </citation>
    <scope>NUCLEOTIDE SEQUENCE</scope>
    <source>
        <strain evidence="1">DSM 41529</strain>
    </source>
</reference>